<keyword evidence="3" id="KW-1185">Reference proteome</keyword>
<evidence type="ECO:0000313" key="2">
    <source>
        <dbReference type="EMBL" id="PYF08503.1"/>
    </source>
</evidence>
<dbReference type="AlphaFoldDB" id="A0A318TVU9"/>
<sequence length="78" mass="8858">MPNVEANNTNYNSDKEGNVCAVDKLNVSQNKQAKNNNEEFASEVHLDQNLENYESKNTFGNQNNERKGLPVSERTAWN</sequence>
<evidence type="ECO:0000313" key="3">
    <source>
        <dbReference type="Proteomes" id="UP000247416"/>
    </source>
</evidence>
<comment type="caution">
    <text evidence="2">The sequence shown here is derived from an EMBL/GenBank/DDBJ whole genome shotgun (WGS) entry which is preliminary data.</text>
</comment>
<proteinExistence type="predicted"/>
<organism evidence="2 3">
    <name type="scientific">Ureibacillus chungkukjangi</name>
    <dbReference type="NCBI Taxonomy" id="1202712"/>
    <lineage>
        <taxon>Bacteria</taxon>
        <taxon>Bacillati</taxon>
        <taxon>Bacillota</taxon>
        <taxon>Bacilli</taxon>
        <taxon>Bacillales</taxon>
        <taxon>Caryophanaceae</taxon>
        <taxon>Ureibacillus</taxon>
    </lineage>
</organism>
<dbReference type="RefSeq" id="WP_107931632.1">
    <property type="nucleotide sequence ID" value="NZ_PYWJ01000001.1"/>
</dbReference>
<protein>
    <submittedName>
        <fullName evidence="2">Uncharacterized protein</fullName>
    </submittedName>
</protein>
<reference evidence="2 3" key="1">
    <citation type="submission" date="2018-06" db="EMBL/GenBank/DDBJ databases">
        <title>Genomic Encyclopedia of Archaeal and Bacterial Type Strains, Phase II (KMG-II): from individual species to whole genera.</title>
        <authorList>
            <person name="Goeker M."/>
        </authorList>
    </citation>
    <scope>NUCLEOTIDE SEQUENCE [LARGE SCALE GENOMIC DNA]</scope>
    <source>
        <strain evidence="2 3">KACC 16626</strain>
    </source>
</reference>
<accession>A0A318TVU9</accession>
<name>A0A318TVU9_9BACL</name>
<evidence type="ECO:0000256" key="1">
    <source>
        <dbReference type="SAM" id="MobiDB-lite"/>
    </source>
</evidence>
<feature type="region of interest" description="Disordered" evidence="1">
    <location>
        <begin position="54"/>
        <end position="78"/>
    </location>
</feature>
<feature type="compositionally biased region" description="Polar residues" evidence="1">
    <location>
        <begin position="54"/>
        <end position="63"/>
    </location>
</feature>
<dbReference type="Proteomes" id="UP000247416">
    <property type="component" value="Unassembled WGS sequence"/>
</dbReference>
<gene>
    <name evidence="2" type="ORF">BJ095_102269</name>
</gene>
<dbReference type="EMBL" id="QJTJ01000002">
    <property type="protein sequence ID" value="PYF08503.1"/>
    <property type="molecule type" value="Genomic_DNA"/>
</dbReference>